<dbReference type="InterPro" id="IPR029044">
    <property type="entry name" value="Nucleotide-diphossugar_trans"/>
</dbReference>
<reference evidence="1" key="1">
    <citation type="submission" date="2020-05" db="EMBL/GenBank/DDBJ databases">
        <authorList>
            <person name="Chiriac C."/>
            <person name="Salcher M."/>
            <person name="Ghai R."/>
            <person name="Kavagutti S V."/>
        </authorList>
    </citation>
    <scope>NUCLEOTIDE SEQUENCE</scope>
</reference>
<dbReference type="SUPFAM" id="SSF53448">
    <property type="entry name" value="Nucleotide-diphospho-sugar transferases"/>
    <property type="match status" value="1"/>
</dbReference>
<dbReference type="Gene3D" id="3.90.550.40">
    <property type="match status" value="1"/>
</dbReference>
<name>A0A6J5T9N1_9CAUD</name>
<evidence type="ECO:0000313" key="1">
    <source>
        <dbReference type="EMBL" id="CAB4241493.1"/>
    </source>
</evidence>
<protein>
    <recommendedName>
        <fullName evidence="2">Glycosyltransferase</fullName>
    </recommendedName>
</protein>
<gene>
    <name evidence="1" type="ORF">UFOVP71_31</name>
</gene>
<proteinExistence type="predicted"/>
<dbReference type="EMBL" id="LR797824">
    <property type="protein sequence ID" value="CAB4241493.1"/>
    <property type="molecule type" value="Genomic_DNA"/>
</dbReference>
<sequence length="217" mass="24528">MFKSAKTIFDKQPALSEQVVICVPTSGLVHAMFSYCLVNAIRYTERQGIPVTLEMDAGTVLSNQRQVLSDTAIDDHQAEHIMWLDSDMTFPEDVIIRLLEHKKKVVCATYSKRVEPFHPTAFYSIDPVEPVDTTGHGLVPIRYSGMGCMLVRASVIDDMPSPHYPLKWHAPSSTWHGEDMGFCDLLFENNVKLFCDLDLSRELGHLGTREFRVNQAN</sequence>
<accession>A0A6J5T9N1</accession>
<evidence type="ECO:0008006" key="2">
    <source>
        <dbReference type="Google" id="ProtNLM"/>
    </source>
</evidence>
<organism evidence="1">
    <name type="scientific">uncultured Caudovirales phage</name>
    <dbReference type="NCBI Taxonomy" id="2100421"/>
    <lineage>
        <taxon>Viruses</taxon>
        <taxon>Duplodnaviria</taxon>
        <taxon>Heunggongvirae</taxon>
        <taxon>Uroviricota</taxon>
        <taxon>Caudoviricetes</taxon>
        <taxon>Peduoviridae</taxon>
        <taxon>Maltschvirus</taxon>
        <taxon>Maltschvirus maltsch</taxon>
    </lineage>
</organism>